<keyword evidence="1" id="KW-0175">Coiled coil</keyword>
<sequence>MTFSHVASSMDDNPALAPSLSLSLAGRRVAHASDKQDYEARAHDTWERVYSTRDMGFNPDAYGNPMARNRSAAVEERVVPHPMWGFPEERPISQQSSGVSWHSAQGGATVQSQDEDQDEDPTGQENQSEGVESMGVEPTETESRTTTLDINKPTSIQAASQPRPTPATIEYPVFDLKAYGDPTRKYNPAQTARPNQRRRQVKVSSETEIVQNWHEPEPASEPVLNSKENADAQSSTPHADSPSTNSHFALNKPKTLPATPDYNKPQLKRSSHHAASTWDVAQEKLKSTPLPETYETLKQGDETPEQMITRLQEEGVREVMQRVLRKDQGEIPTTTNLALLDLLRKPLPSEVDQPQQSFTDSPTPTQPSTMLPHNMEPQSLIGRVNPTDHRITEMRKEKTEQRKWGLAKKDPAFGMHTPTQPGEGLDLDSGQPQAASVIAESYSKVERSQKTAVGPVNSAVRNQPPTFQAVDGTGLSKQYSPAVSERIQGATPTPNVTAPRASKWATTAEMRAPPVQYDSNAEGSGDSTDSDTDSLRPMAHGMGRLIRSRKPLVPEERLVGWDGEFLPPPAEWEHRPQFYNNTPEYISGFENWLGEVTVRTMSEKSATELSFGVIPEEEVVNLQNHADGIGFAPRETILEPRNAERYGHRLVKPLVTDPQNPVDFDGDAKLDLTDSKNVRFKDETANILIARHVARMKRAQQETEEKMRLQKEAEERAQAEALREQEAAAAELEALQKATPPPSSTQNIYLRPAVEADAPGMTKIINWHIENGIRPSELAPITEDDMIERIRMSQHARLAVIVAIERRKTTVTRARKHPRVRPDHPIQNIDPDYIGVLRDEPVLGWASATDWSAADYVETTTAELELYVSPGHRKSGVGRCLMDAILDATDRGHNKKSTYDFRVAQEMKHMYTGGGGRDLHKLIFQVRSYNKVMTPAHLDRIRRSSYLSPPPVAPLTRRYNYNHRAAPAPPPRRPSPPRDFSKAARLDDREDDYEIWLKEWLESYGFEEEAHLKKMGTKDSRWADVRYLAKETVWEPAKGRIPDFTHGY</sequence>
<feature type="compositionally biased region" description="Polar residues" evidence="2">
    <location>
        <begin position="92"/>
        <end position="112"/>
    </location>
</feature>
<comment type="caution">
    <text evidence="4">The sequence shown here is derived from an EMBL/GenBank/DDBJ whole genome shotgun (WGS) entry which is preliminary data.</text>
</comment>
<evidence type="ECO:0000313" key="4">
    <source>
        <dbReference type="EMBL" id="KAJ9613264.1"/>
    </source>
</evidence>
<dbReference type="GO" id="GO:0016747">
    <property type="term" value="F:acyltransferase activity, transferring groups other than amino-acyl groups"/>
    <property type="evidence" value="ECO:0007669"/>
    <property type="project" value="InterPro"/>
</dbReference>
<dbReference type="Gene3D" id="3.40.630.30">
    <property type="match status" value="1"/>
</dbReference>
<feature type="region of interest" description="Disordered" evidence="2">
    <location>
        <begin position="85"/>
        <end position="276"/>
    </location>
</feature>
<name>A0AA39CL83_9EURO</name>
<organism evidence="4 5">
    <name type="scientific">Cladophialophora chaetospira</name>
    <dbReference type="NCBI Taxonomy" id="386627"/>
    <lineage>
        <taxon>Eukaryota</taxon>
        <taxon>Fungi</taxon>
        <taxon>Dikarya</taxon>
        <taxon>Ascomycota</taxon>
        <taxon>Pezizomycotina</taxon>
        <taxon>Eurotiomycetes</taxon>
        <taxon>Chaetothyriomycetidae</taxon>
        <taxon>Chaetothyriales</taxon>
        <taxon>Herpotrichiellaceae</taxon>
        <taxon>Cladophialophora</taxon>
    </lineage>
</organism>
<feature type="compositionally biased region" description="Polar residues" evidence="2">
    <location>
        <begin position="352"/>
        <end position="371"/>
    </location>
</feature>
<dbReference type="EMBL" id="JAPDRK010000004">
    <property type="protein sequence ID" value="KAJ9613264.1"/>
    <property type="molecule type" value="Genomic_DNA"/>
</dbReference>
<feature type="compositionally biased region" description="Polar residues" evidence="2">
    <location>
        <begin position="231"/>
        <end position="248"/>
    </location>
</feature>
<proteinExistence type="predicted"/>
<evidence type="ECO:0000256" key="1">
    <source>
        <dbReference type="SAM" id="Coils"/>
    </source>
</evidence>
<dbReference type="CDD" id="cd04301">
    <property type="entry name" value="NAT_SF"/>
    <property type="match status" value="1"/>
</dbReference>
<dbReference type="Pfam" id="PF00583">
    <property type="entry name" value="Acetyltransf_1"/>
    <property type="match status" value="1"/>
</dbReference>
<feature type="compositionally biased region" description="Acidic residues" evidence="2">
    <location>
        <begin position="113"/>
        <end position="122"/>
    </location>
</feature>
<reference evidence="4" key="1">
    <citation type="submission" date="2022-10" db="EMBL/GenBank/DDBJ databases">
        <title>Culturing micro-colonial fungi from biological soil crusts in the Mojave desert and describing Neophaeococcomyces mojavensis, and introducing the new genera and species Taxawa tesnikishii.</title>
        <authorList>
            <person name="Kurbessoian T."/>
            <person name="Stajich J.E."/>
        </authorList>
    </citation>
    <scope>NUCLEOTIDE SEQUENCE</scope>
    <source>
        <strain evidence="4">TK_41</strain>
    </source>
</reference>
<gene>
    <name evidence="4" type="ORF">H2200_003206</name>
</gene>
<feature type="region of interest" description="Disordered" evidence="2">
    <location>
        <begin position="488"/>
        <end position="535"/>
    </location>
</feature>
<dbReference type="InterPro" id="IPR016181">
    <property type="entry name" value="Acyl_CoA_acyltransferase"/>
</dbReference>
<dbReference type="InterPro" id="IPR000182">
    <property type="entry name" value="GNAT_dom"/>
</dbReference>
<feature type="compositionally biased region" description="Polar residues" evidence="2">
    <location>
        <begin position="144"/>
        <end position="162"/>
    </location>
</feature>
<dbReference type="Proteomes" id="UP001172673">
    <property type="component" value="Unassembled WGS sequence"/>
</dbReference>
<feature type="coiled-coil region" evidence="1">
    <location>
        <begin position="693"/>
        <end position="738"/>
    </location>
</feature>
<keyword evidence="5" id="KW-1185">Reference proteome</keyword>
<feature type="domain" description="N-acetyltransferase" evidence="3">
    <location>
        <begin position="830"/>
        <end position="888"/>
    </location>
</feature>
<feature type="region of interest" description="Disordered" evidence="2">
    <location>
        <begin position="962"/>
        <end position="984"/>
    </location>
</feature>
<evidence type="ECO:0000259" key="3">
    <source>
        <dbReference type="Pfam" id="PF00583"/>
    </source>
</evidence>
<protein>
    <recommendedName>
        <fullName evidence="3">N-acetyltransferase domain-containing protein</fullName>
    </recommendedName>
</protein>
<evidence type="ECO:0000313" key="5">
    <source>
        <dbReference type="Proteomes" id="UP001172673"/>
    </source>
</evidence>
<feature type="region of interest" description="Disordered" evidence="2">
    <location>
        <begin position="350"/>
        <end position="388"/>
    </location>
</feature>
<evidence type="ECO:0000256" key="2">
    <source>
        <dbReference type="SAM" id="MobiDB-lite"/>
    </source>
</evidence>
<accession>A0AA39CL83</accession>
<dbReference type="AlphaFoldDB" id="A0AA39CL83"/>
<dbReference type="SUPFAM" id="SSF55729">
    <property type="entry name" value="Acyl-CoA N-acyltransferases (Nat)"/>
    <property type="match status" value="1"/>
</dbReference>